<gene>
    <name evidence="1" type="ORF">PoB_006633900</name>
</gene>
<evidence type="ECO:0000313" key="1">
    <source>
        <dbReference type="EMBL" id="GFO39834.1"/>
    </source>
</evidence>
<dbReference type="Proteomes" id="UP000735302">
    <property type="component" value="Unassembled WGS sequence"/>
</dbReference>
<keyword evidence="2" id="KW-1185">Reference proteome</keyword>
<comment type="caution">
    <text evidence="1">The sequence shown here is derived from an EMBL/GenBank/DDBJ whole genome shotgun (WGS) entry which is preliminary data.</text>
</comment>
<protein>
    <submittedName>
        <fullName evidence="1">Uncharacterized protein</fullName>
    </submittedName>
</protein>
<proteinExistence type="predicted"/>
<name>A0AAV4D6K7_9GAST</name>
<reference evidence="1 2" key="1">
    <citation type="journal article" date="2021" name="Elife">
        <title>Chloroplast acquisition without the gene transfer in kleptoplastic sea slugs, Plakobranchus ocellatus.</title>
        <authorList>
            <person name="Maeda T."/>
            <person name="Takahashi S."/>
            <person name="Yoshida T."/>
            <person name="Shimamura S."/>
            <person name="Takaki Y."/>
            <person name="Nagai Y."/>
            <person name="Toyoda A."/>
            <person name="Suzuki Y."/>
            <person name="Arimoto A."/>
            <person name="Ishii H."/>
            <person name="Satoh N."/>
            <person name="Nishiyama T."/>
            <person name="Hasebe M."/>
            <person name="Maruyama T."/>
            <person name="Minagawa J."/>
            <person name="Obokata J."/>
            <person name="Shigenobu S."/>
        </authorList>
    </citation>
    <scope>NUCLEOTIDE SEQUENCE [LARGE SCALE GENOMIC DNA]</scope>
</reference>
<sequence length="125" mass="14209">MVNKQRAAGLSDYCVEEFRMVRKKPSPSNVIEPTKEDFFAISEHLKPVFKTTCPAPTRPIRDIMIRAQDEITFECLNSWNGRMDTAVALPRHKPLRAKVLACIDSPFKRLYFAPLPISGAKFADL</sequence>
<dbReference type="EMBL" id="BLXT01007525">
    <property type="protein sequence ID" value="GFO39834.1"/>
    <property type="molecule type" value="Genomic_DNA"/>
</dbReference>
<evidence type="ECO:0000313" key="2">
    <source>
        <dbReference type="Proteomes" id="UP000735302"/>
    </source>
</evidence>
<accession>A0AAV4D6K7</accession>
<organism evidence="1 2">
    <name type="scientific">Plakobranchus ocellatus</name>
    <dbReference type="NCBI Taxonomy" id="259542"/>
    <lineage>
        <taxon>Eukaryota</taxon>
        <taxon>Metazoa</taxon>
        <taxon>Spiralia</taxon>
        <taxon>Lophotrochozoa</taxon>
        <taxon>Mollusca</taxon>
        <taxon>Gastropoda</taxon>
        <taxon>Heterobranchia</taxon>
        <taxon>Euthyneura</taxon>
        <taxon>Panpulmonata</taxon>
        <taxon>Sacoglossa</taxon>
        <taxon>Placobranchoidea</taxon>
        <taxon>Plakobranchidae</taxon>
        <taxon>Plakobranchus</taxon>
    </lineage>
</organism>
<dbReference type="AlphaFoldDB" id="A0AAV4D6K7"/>